<keyword evidence="15" id="KW-0175">Coiled coil</keyword>
<dbReference type="PANTHER" id="PTHR45792">
    <property type="entry name" value="DIACYLGLYCEROL LIPASE HOMOLOG-RELATED"/>
    <property type="match status" value="1"/>
</dbReference>
<keyword evidence="6" id="KW-0479">Metal-binding</keyword>
<evidence type="ECO:0000256" key="6">
    <source>
        <dbReference type="ARBA" id="ARBA00022723"/>
    </source>
</evidence>
<feature type="transmembrane region" description="Helical" evidence="16">
    <location>
        <begin position="540"/>
        <end position="563"/>
    </location>
</feature>
<comment type="catalytic activity">
    <reaction evidence="13">
        <text>a 1,2-diacyl-sn-glycerol + H2O = a 2-acylglycerol + a fatty acid + H(+)</text>
        <dbReference type="Rhea" id="RHEA:33275"/>
        <dbReference type="ChEBI" id="CHEBI:15377"/>
        <dbReference type="ChEBI" id="CHEBI:15378"/>
        <dbReference type="ChEBI" id="CHEBI:17389"/>
        <dbReference type="ChEBI" id="CHEBI:17815"/>
        <dbReference type="ChEBI" id="CHEBI:28868"/>
        <dbReference type="EC" id="3.1.1.116"/>
    </reaction>
    <physiologicalReaction direction="left-to-right" evidence="13">
        <dbReference type="Rhea" id="RHEA:33276"/>
    </physiologicalReaction>
</comment>
<comment type="cofactor">
    <cofactor evidence="1">
        <name>Ca(2+)</name>
        <dbReference type="ChEBI" id="CHEBI:29108"/>
    </cofactor>
</comment>
<evidence type="ECO:0000256" key="1">
    <source>
        <dbReference type="ARBA" id="ARBA00001913"/>
    </source>
</evidence>
<organism evidence="18 19">
    <name type="scientific">Thraustotheca clavata</name>
    <dbReference type="NCBI Taxonomy" id="74557"/>
    <lineage>
        <taxon>Eukaryota</taxon>
        <taxon>Sar</taxon>
        <taxon>Stramenopiles</taxon>
        <taxon>Oomycota</taxon>
        <taxon>Saprolegniomycetes</taxon>
        <taxon>Saprolegniales</taxon>
        <taxon>Achlyaceae</taxon>
        <taxon>Thraustotheca</taxon>
    </lineage>
</organism>
<dbReference type="CDD" id="cd00519">
    <property type="entry name" value="Lipase_3"/>
    <property type="match status" value="1"/>
</dbReference>
<dbReference type="InterPro" id="IPR002921">
    <property type="entry name" value="Fungal_lipase-type"/>
</dbReference>
<dbReference type="EMBL" id="JNBS01001249">
    <property type="protein sequence ID" value="OQS02082.1"/>
    <property type="molecule type" value="Genomic_DNA"/>
</dbReference>
<keyword evidence="5 16" id="KW-0812">Transmembrane</keyword>
<protein>
    <recommendedName>
        <fullName evidence="14">sn-1-specific diacylglycerol lipase</fullName>
        <ecNumber evidence="14">3.1.1.116</ecNumber>
    </recommendedName>
</protein>
<dbReference type="AlphaFoldDB" id="A0A1V9ZVM2"/>
<dbReference type="PANTHER" id="PTHR45792:SF8">
    <property type="entry name" value="DIACYLGLYCEROL LIPASE-ALPHA"/>
    <property type="match status" value="1"/>
</dbReference>
<gene>
    <name evidence="18" type="ORF">THRCLA_05517</name>
</gene>
<comment type="subcellular location">
    <subcellularLocation>
        <location evidence="2">Cell membrane</location>
        <topology evidence="2">Multi-pass membrane protein</topology>
    </subcellularLocation>
</comment>
<evidence type="ECO:0000256" key="12">
    <source>
        <dbReference type="ARBA" id="ARBA00023136"/>
    </source>
</evidence>
<proteinExistence type="predicted"/>
<evidence type="ECO:0000256" key="5">
    <source>
        <dbReference type="ARBA" id="ARBA00022692"/>
    </source>
</evidence>
<evidence type="ECO:0000256" key="3">
    <source>
        <dbReference type="ARBA" id="ARBA00022475"/>
    </source>
</evidence>
<keyword evidence="19" id="KW-1185">Reference proteome</keyword>
<evidence type="ECO:0000256" key="13">
    <source>
        <dbReference type="ARBA" id="ARBA00024531"/>
    </source>
</evidence>
<dbReference type="OrthoDB" id="438440at2759"/>
<comment type="caution">
    <text evidence="18">The sequence shown here is derived from an EMBL/GenBank/DDBJ whole genome shotgun (WGS) entry which is preliminary data.</text>
</comment>
<keyword evidence="8" id="KW-0106">Calcium</keyword>
<keyword evidence="10 16" id="KW-1133">Transmembrane helix</keyword>
<dbReference type="InterPro" id="IPR052214">
    <property type="entry name" value="DAG_Lipase-Related"/>
</dbReference>
<evidence type="ECO:0000256" key="10">
    <source>
        <dbReference type="ARBA" id="ARBA00022989"/>
    </source>
</evidence>
<evidence type="ECO:0000256" key="4">
    <source>
        <dbReference type="ARBA" id="ARBA00022553"/>
    </source>
</evidence>
<evidence type="ECO:0000256" key="8">
    <source>
        <dbReference type="ARBA" id="ARBA00022837"/>
    </source>
</evidence>
<evidence type="ECO:0000256" key="16">
    <source>
        <dbReference type="SAM" id="Phobius"/>
    </source>
</evidence>
<dbReference type="Gene3D" id="3.40.50.1820">
    <property type="entry name" value="alpha/beta hydrolase"/>
    <property type="match status" value="1"/>
</dbReference>
<feature type="domain" description="Fungal lipase-type" evidence="17">
    <location>
        <begin position="769"/>
        <end position="908"/>
    </location>
</feature>
<keyword evidence="7" id="KW-0378">Hydrolase</keyword>
<evidence type="ECO:0000256" key="7">
    <source>
        <dbReference type="ARBA" id="ARBA00022801"/>
    </source>
</evidence>
<dbReference type="GO" id="GO:0005886">
    <property type="term" value="C:plasma membrane"/>
    <property type="evidence" value="ECO:0007669"/>
    <property type="project" value="UniProtKB-SubCell"/>
</dbReference>
<keyword evidence="4" id="KW-0597">Phosphoprotein</keyword>
<feature type="transmembrane region" description="Helical" evidence="16">
    <location>
        <begin position="431"/>
        <end position="452"/>
    </location>
</feature>
<dbReference type="Proteomes" id="UP000243217">
    <property type="component" value="Unassembled WGS sequence"/>
</dbReference>
<keyword evidence="9" id="KW-0442">Lipid degradation</keyword>
<evidence type="ECO:0000256" key="14">
    <source>
        <dbReference type="ARBA" id="ARBA00026104"/>
    </source>
</evidence>
<evidence type="ECO:0000259" key="17">
    <source>
        <dbReference type="Pfam" id="PF01764"/>
    </source>
</evidence>
<dbReference type="GO" id="GO:0016298">
    <property type="term" value="F:lipase activity"/>
    <property type="evidence" value="ECO:0007669"/>
    <property type="project" value="TreeGrafter"/>
</dbReference>
<name>A0A1V9ZVM2_9STRA</name>
<feature type="transmembrane region" description="Helical" evidence="16">
    <location>
        <begin position="464"/>
        <end position="493"/>
    </location>
</feature>
<feature type="coiled-coil region" evidence="15">
    <location>
        <begin position="210"/>
        <end position="237"/>
    </location>
</feature>
<evidence type="ECO:0000256" key="9">
    <source>
        <dbReference type="ARBA" id="ARBA00022963"/>
    </source>
</evidence>
<evidence type="ECO:0000313" key="19">
    <source>
        <dbReference type="Proteomes" id="UP000243217"/>
    </source>
</evidence>
<evidence type="ECO:0000313" key="18">
    <source>
        <dbReference type="EMBL" id="OQS02082.1"/>
    </source>
</evidence>
<keyword evidence="11" id="KW-0443">Lipid metabolism</keyword>
<dbReference type="EC" id="3.1.1.116" evidence="14"/>
<sequence length="1055" mass="120891">MYFVHGLSDLYESQMHGHDGEAARDYFLDLEEHAFPYGDSYEMDPSLPGDEDANAQRNLCTSVNNWITMMLETLDDLLRWKDHVVAVATLPTTTLASLTVIASKICRFKGHIRDEMQALLEMADQLIGNLLLDQHILRYKTNMTEMSIAMDHEKMILAEEQLKLRAALAQIARMKSSHRVFRWCRLSSRLRERELRAALDVQSSEFEAKREEMHHIIKNQRELIEQLKLQIDEQKTYAQYTPVKMPNSPKVQTVTKPLRNFNFRKHRIMSAPSRNVNFPSPKHQNGKVDITKSKANTARIWQQPPPMQEQSSNQENKEGNVDITVQKKGICRPRTSTATPRKKPLVLLYSENSDVLTQPSNTKDLERMTLEEHEEYFGCTWEARRHKIREESLSKQVVQLSKEDGATRSVEISHRVGRIVLVAMRVTPRVYLTPLLFMVLFHHVPILIAWAVSSIREACKDDSLHVVLYVHVADGLHAGLLGLSLLTIILTLWQPVYRPRPPKEIALYVIIFAGYMTLAGWSVFGLYLQHHTYEGSTCEHPFYQLSIVMFDTVASFLIVGLWFCSVHRVLCCGRKIDPARRWNRRCRLLALVCACTDYGGQELDIDVFSLLGDFFAKFLVGRRQPEMYQTLHGHDILLALRLASKRQALEKLQAPQSPPQTNNVIEAELLGKASYYGRLSAGIYGSLMYLYYNPLSFYKTWSCFQPREVKQHMSKLKQTTNGKAARHAVSFVQYTGIHHTHVQYMNSNNTIFQVPFSVLKDSGAKELIVCVRGSFSWHDLITDGLTQPMAMQSGETCVPGIVYAHEGVLRTARYIYRELQSKPLQSIFWDVAMELCQIQNAQATGWRVVLTGHSLGGGIATLLTLMLGKTFNVHGYVFAPMRVVDEVAAEFATNCIDVFIYGDDFASRLSVATLRSLRKDILYELKNVSNVPLYRVYLGGFNPKNWTPSVHPEWNDLEFIENRDEIELHIAGKIYHIESECQRGTCPKPWPSRNPVLKCSLRTRDAFTRICLSYHAGTDHFPHHYDQYLEHAARRLKEAIQQDEVPQAVYEETKA</sequence>
<keyword evidence="3" id="KW-1003">Cell membrane</keyword>
<dbReference type="GO" id="GO:0046872">
    <property type="term" value="F:metal ion binding"/>
    <property type="evidence" value="ECO:0007669"/>
    <property type="project" value="UniProtKB-KW"/>
</dbReference>
<reference evidence="18 19" key="1">
    <citation type="journal article" date="2014" name="Genome Biol. Evol.">
        <title>The secreted proteins of Achlya hypogyna and Thraustotheca clavata identify the ancestral oomycete secretome and reveal gene acquisitions by horizontal gene transfer.</title>
        <authorList>
            <person name="Misner I."/>
            <person name="Blouin N."/>
            <person name="Leonard G."/>
            <person name="Richards T.A."/>
            <person name="Lane C.E."/>
        </authorList>
    </citation>
    <scope>NUCLEOTIDE SEQUENCE [LARGE SCALE GENOMIC DNA]</scope>
    <source>
        <strain evidence="18 19">ATCC 34112</strain>
    </source>
</reference>
<feature type="transmembrane region" description="Helical" evidence="16">
    <location>
        <begin position="505"/>
        <end position="528"/>
    </location>
</feature>
<dbReference type="Pfam" id="PF01764">
    <property type="entry name" value="Lipase_3"/>
    <property type="match status" value="1"/>
</dbReference>
<evidence type="ECO:0000256" key="11">
    <source>
        <dbReference type="ARBA" id="ARBA00023098"/>
    </source>
</evidence>
<dbReference type="GO" id="GO:0016042">
    <property type="term" value="P:lipid catabolic process"/>
    <property type="evidence" value="ECO:0007669"/>
    <property type="project" value="UniProtKB-KW"/>
</dbReference>
<accession>A0A1V9ZVM2</accession>
<keyword evidence="12 16" id="KW-0472">Membrane</keyword>
<dbReference type="SUPFAM" id="SSF53474">
    <property type="entry name" value="alpha/beta-Hydrolases"/>
    <property type="match status" value="1"/>
</dbReference>
<evidence type="ECO:0000256" key="2">
    <source>
        <dbReference type="ARBA" id="ARBA00004651"/>
    </source>
</evidence>
<dbReference type="InterPro" id="IPR029058">
    <property type="entry name" value="AB_hydrolase_fold"/>
</dbReference>
<evidence type="ECO:0000256" key="15">
    <source>
        <dbReference type="SAM" id="Coils"/>
    </source>
</evidence>